<evidence type="ECO:0000313" key="1">
    <source>
        <dbReference type="EMBL" id="GIZ00771.1"/>
    </source>
</evidence>
<dbReference type="Proteomes" id="UP001054945">
    <property type="component" value="Unassembled WGS sequence"/>
</dbReference>
<sequence length="90" mass="10450">MVLTTKNRFPSIQKAKISAQPTRGLTFLPLSDRRESFLFPNQFLFRIRVLILSSIPPLAPNPFEDNQYLLPRHFSLLEIPIWHASKFEGV</sequence>
<protein>
    <submittedName>
        <fullName evidence="1">Uncharacterized protein</fullName>
    </submittedName>
</protein>
<dbReference type="AlphaFoldDB" id="A0AAV4Y485"/>
<dbReference type="EMBL" id="BPLR01001202">
    <property type="protein sequence ID" value="GIZ00771.1"/>
    <property type="molecule type" value="Genomic_DNA"/>
</dbReference>
<keyword evidence="2" id="KW-1185">Reference proteome</keyword>
<comment type="caution">
    <text evidence="1">The sequence shown here is derived from an EMBL/GenBank/DDBJ whole genome shotgun (WGS) entry which is preliminary data.</text>
</comment>
<organism evidence="1 2">
    <name type="scientific">Caerostris extrusa</name>
    <name type="common">Bark spider</name>
    <name type="synonym">Caerostris bankana</name>
    <dbReference type="NCBI Taxonomy" id="172846"/>
    <lineage>
        <taxon>Eukaryota</taxon>
        <taxon>Metazoa</taxon>
        <taxon>Ecdysozoa</taxon>
        <taxon>Arthropoda</taxon>
        <taxon>Chelicerata</taxon>
        <taxon>Arachnida</taxon>
        <taxon>Araneae</taxon>
        <taxon>Araneomorphae</taxon>
        <taxon>Entelegynae</taxon>
        <taxon>Araneoidea</taxon>
        <taxon>Araneidae</taxon>
        <taxon>Caerostris</taxon>
    </lineage>
</organism>
<proteinExistence type="predicted"/>
<gene>
    <name evidence="1" type="ORF">CEXT_203871</name>
</gene>
<reference evidence="1 2" key="1">
    <citation type="submission" date="2021-06" db="EMBL/GenBank/DDBJ databases">
        <title>Caerostris extrusa draft genome.</title>
        <authorList>
            <person name="Kono N."/>
            <person name="Arakawa K."/>
        </authorList>
    </citation>
    <scope>NUCLEOTIDE SEQUENCE [LARGE SCALE GENOMIC DNA]</scope>
</reference>
<name>A0AAV4Y485_CAEEX</name>
<accession>A0AAV4Y485</accession>
<evidence type="ECO:0000313" key="2">
    <source>
        <dbReference type="Proteomes" id="UP001054945"/>
    </source>
</evidence>